<protein>
    <submittedName>
        <fullName evidence="2">Uncharacterized protein</fullName>
    </submittedName>
</protein>
<keyword evidence="3" id="KW-1185">Reference proteome</keyword>
<reference evidence="2 3" key="1">
    <citation type="journal article" date="2013" name="PLoS Genet.">
        <title>The genome and development-dependent transcriptomes of Pyronema confluens: a window into fungal evolution.</title>
        <authorList>
            <person name="Traeger S."/>
            <person name="Altegoer F."/>
            <person name="Freitag M."/>
            <person name="Gabaldon T."/>
            <person name="Kempken F."/>
            <person name="Kumar A."/>
            <person name="Marcet-Houben M."/>
            <person name="Poggeler S."/>
            <person name="Stajich J.E."/>
            <person name="Nowrousian M."/>
        </authorList>
    </citation>
    <scope>NUCLEOTIDE SEQUENCE [LARGE SCALE GENOMIC DNA]</scope>
    <source>
        <strain evidence="3">CBS 100304</strain>
        <tissue evidence="2">Vegetative mycelium</tissue>
    </source>
</reference>
<keyword evidence="1" id="KW-0812">Transmembrane</keyword>
<feature type="transmembrane region" description="Helical" evidence="1">
    <location>
        <begin position="12"/>
        <end position="30"/>
    </location>
</feature>
<name>U4L4D4_PYROM</name>
<gene>
    <name evidence="2" type="ORF">PCON_06750</name>
</gene>
<dbReference type="EMBL" id="HF935336">
    <property type="protein sequence ID" value="CCX07163.1"/>
    <property type="molecule type" value="Genomic_DNA"/>
</dbReference>
<dbReference type="AlphaFoldDB" id="U4L4D4"/>
<sequence length="45" mass="5103">MRLVCNNYHQPFVNVSLRIILSIPLAILITNRISASLERENGLPI</sequence>
<keyword evidence="1" id="KW-1133">Transmembrane helix</keyword>
<evidence type="ECO:0000313" key="3">
    <source>
        <dbReference type="Proteomes" id="UP000018144"/>
    </source>
</evidence>
<keyword evidence="1" id="KW-0472">Membrane</keyword>
<accession>U4L4D4</accession>
<evidence type="ECO:0000256" key="1">
    <source>
        <dbReference type="SAM" id="Phobius"/>
    </source>
</evidence>
<dbReference type="Proteomes" id="UP000018144">
    <property type="component" value="Unassembled WGS sequence"/>
</dbReference>
<evidence type="ECO:0000313" key="2">
    <source>
        <dbReference type="EMBL" id="CCX07163.1"/>
    </source>
</evidence>
<organism evidence="2 3">
    <name type="scientific">Pyronema omphalodes (strain CBS 100304)</name>
    <name type="common">Pyronema confluens</name>
    <dbReference type="NCBI Taxonomy" id="1076935"/>
    <lineage>
        <taxon>Eukaryota</taxon>
        <taxon>Fungi</taxon>
        <taxon>Dikarya</taxon>
        <taxon>Ascomycota</taxon>
        <taxon>Pezizomycotina</taxon>
        <taxon>Pezizomycetes</taxon>
        <taxon>Pezizales</taxon>
        <taxon>Pyronemataceae</taxon>
        <taxon>Pyronema</taxon>
    </lineage>
</organism>
<proteinExistence type="predicted"/>